<dbReference type="AlphaFoldDB" id="A0A7J0FAU3"/>
<evidence type="ECO:0000313" key="2">
    <source>
        <dbReference type="Proteomes" id="UP000585474"/>
    </source>
</evidence>
<accession>A0A7J0FAU3</accession>
<organism evidence="1 2">
    <name type="scientific">Actinidia rufa</name>
    <dbReference type="NCBI Taxonomy" id="165716"/>
    <lineage>
        <taxon>Eukaryota</taxon>
        <taxon>Viridiplantae</taxon>
        <taxon>Streptophyta</taxon>
        <taxon>Embryophyta</taxon>
        <taxon>Tracheophyta</taxon>
        <taxon>Spermatophyta</taxon>
        <taxon>Magnoliopsida</taxon>
        <taxon>eudicotyledons</taxon>
        <taxon>Gunneridae</taxon>
        <taxon>Pentapetalae</taxon>
        <taxon>asterids</taxon>
        <taxon>Ericales</taxon>
        <taxon>Actinidiaceae</taxon>
        <taxon>Actinidia</taxon>
    </lineage>
</organism>
<evidence type="ECO:0000313" key="1">
    <source>
        <dbReference type="EMBL" id="GFY95834.1"/>
    </source>
</evidence>
<sequence length="145" mass="15782">MHFHTEVLAPSHLGALLPLTGERRKVYHFASHRGSLSPPLCTHLERSPPLIKSRAKETRSATSCLSMYNSSKSTLSPSSELSYGHPALVAPLLSDQTSACVSKHLLALLYYSGSSRCPCACFACLCAPVAFLVHSSFLYHWTHVG</sequence>
<protein>
    <submittedName>
        <fullName evidence="1">Uncharacterized protein</fullName>
    </submittedName>
</protein>
<proteinExistence type="predicted"/>
<comment type="caution">
    <text evidence="1">The sequence shown here is derived from an EMBL/GenBank/DDBJ whole genome shotgun (WGS) entry which is preliminary data.</text>
</comment>
<name>A0A7J0FAU3_9ERIC</name>
<dbReference type="Proteomes" id="UP000585474">
    <property type="component" value="Unassembled WGS sequence"/>
</dbReference>
<keyword evidence="2" id="KW-1185">Reference proteome</keyword>
<reference evidence="1 2" key="1">
    <citation type="submission" date="2019-07" db="EMBL/GenBank/DDBJ databases">
        <title>De Novo Assembly of kiwifruit Actinidia rufa.</title>
        <authorList>
            <person name="Sugita-Konishi S."/>
            <person name="Sato K."/>
            <person name="Mori E."/>
            <person name="Abe Y."/>
            <person name="Kisaki G."/>
            <person name="Hamano K."/>
            <person name="Suezawa K."/>
            <person name="Otani M."/>
            <person name="Fukuda T."/>
            <person name="Manabe T."/>
            <person name="Gomi K."/>
            <person name="Tabuchi M."/>
            <person name="Akimitsu K."/>
            <person name="Kataoka I."/>
        </authorList>
    </citation>
    <scope>NUCLEOTIDE SEQUENCE [LARGE SCALE GENOMIC DNA]</scope>
    <source>
        <strain evidence="2">cv. Fuchu</strain>
    </source>
</reference>
<gene>
    <name evidence="1" type="ORF">Acr_11g0001400</name>
</gene>
<dbReference type="EMBL" id="BJWL01000011">
    <property type="protein sequence ID" value="GFY95834.1"/>
    <property type="molecule type" value="Genomic_DNA"/>
</dbReference>